<dbReference type="InterPro" id="IPR000531">
    <property type="entry name" value="Beta-barrel_TonB"/>
</dbReference>
<feature type="domain" description="TonB-dependent receptor-like beta-barrel" evidence="11">
    <location>
        <begin position="393"/>
        <end position="836"/>
    </location>
</feature>
<sequence length="891" mass="100226">MRYRPLHAGSCLIYTHRLLAGLLFMVSTALGQSRLSLQEGLQKLNQKRGLYFLYDPAVINGRSASVPTDWSLPTEPLLTQLLRGTQLSFRKVGDCYLIEAATAPAPPPPPVSRASQPTRRYTISGYVKEQNSGEQLAGAMVYVVGKVATTTNAYGYFALSLPASDDVELLVSLVGYQRVYERIRLDRNQSINILLPNNDQLDEVVLVADASERAGASPQTSQHSMPVATLNELPAVLGEKDVLKTLQLLPGVQKGLDGQAGLHVRGGGGDQNLLILDDAPVYNANHLFGFFSVFNVDALKNTTMQKGGFSARYGGRLSSVVDMTMRDGNRQTHHGEIGTGLVTSRLLLEGPLIKNKASFLLTARRTNFPSALGNFVVGLLDNFTGTDWKANFYDLNMKVNADLDRRNQLYLSSYFGRDFFGGGDSLDQNRRWENGIRWGNATGTLRWNHLFSERLFSNLSLIYSNYYFSSHTRFIPTSPDGVAQTWRSFDGLTDYSAKYDLDYFPRLHHQIRAGVILTRRTFRLNGYELLNAITPGQQTSVEHNQSQETSVYAEDEWTTNNRLTLKAGGRVTRYRVQGQSFFRAEPRLSITVRLTDKTALRSSYAEMNQFVHQLTNTGQGLPTDLWVPATDRVRPQQARQFVLAAVHDLTPKWQLSLEVYQKQMQHIIGYHPNADFIGITNTQDAANIQWERNVTTGNGSASGVELMLQRKVGRLSGWLAYTWAITRWRFDELNNGQPFYPNHDRRHTLSWVGTYAIRSTLKLSANWMFSSGNPQSLPVSGIPSFGHLGLGKPNDLNTPSEQLFGTEGPLVQVRRSFNTFRAEPFHRLDLTLQKSYVARRLTHLVELGIVNAYGRRNPLYYDLHLEENNQLTLKRISLFTFIPSVNYTLRF</sequence>
<keyword evidence="3" id="KW-1134">Transmembrane beta strand</keyword>
<comment type="similarity">
    <text evidence="10">Belongs to the TonB-dependent receptor family.</text>
</comment>
<reference evidence="13 14" key="1">
    <citation type="submission" date="2019-01" db="EMBL/GenBank/DDBJ databases">
        <title>Spirosoma flava sp. nov., a propanil-degrading bacterium isolated from herbicide-contaminated soil.</title>
        <authorList>
            <person name="Zhang L."/>
            <person name="Jiang J.-D."/>
        </authorList>
    </citation>
    <scope>NUCLEOTIDE SEQUENCE [LARGE SCALE GENOMIC DNA]</scope>
    <source>
        <strain evidence="13 14">TY50</strain>
    </source>
</reference>
<dbReference type="GO" id="GO:0044718">
    <property type="term" value="P:siderophore transmembrane transport"/>
    <property type="evidence" value="ECO:0007669"/>
    <property type="project" value="TreeGrafter"/>
</dbReference>
<dbReference type="AlphaFoldDB" id="A0A4Q2UQZ3"/>
<feature type="domain" description="TonB-dependent receptor plug" evidence="12">
    <location>
        <begin position="229"/>
        <end position="316"/>
    </location>
</feature>
<dbReference type="Pfam" id="PF00593">
    <property type="entry name" value="TonB_dep_Rec_b-barrel"/>
    <property type="match status" value="1"/>
</dbReference>
<dbReference type="Proteomes" id="UP000290407">
    <property type="component" value="Unassembled WGS sequence"/>
</dbReference>
<dbReference type="InterPro" id="IPR039426">
    <property type="entry name" value="TonB-dep_rcpt-like"/>
</dbReference>
<keyword evidence="8 13" id="KW-0675">Receptor</keyword>
<dbReference type="SUPFAM" id="SSF49464">
    <property type="entry name" value="Carboxypeptidase regulatory domain-like"/>
    <property type="match status" value="1"/>
</dbReference>
<proteinExistence type="inferred from homology"/>
<evidence type="ECO:0000259" key="12">
    <source>
        <dbReference type="Pfam" id="PF07715"/>
    </source>
</evidence>
<evidence type="ECO:0000256" key="10">
    <source>
        <dbReference type="RuleBase" id="RU003357"/>
    </source>
</evidence>
<dbReference type="InterPro" id="IPR037066">
    <property type="entry name" value="Plug_dom_sf"/>
</dbReference>
<dbReference type="SUPFAM" id="SSF56935">
    <property type="entry name" value="Porins"/>
    <property type="match status" value="1"/>
</dbReference>
<organism evidence="13 14">
    <name type="scientific">Spirosoma sordidisoli</name>
    <dbReference type="NCBI Taxonomy" id="2502893"/>
    <lineage>
        <taxon>Bacteria</taxon>
        <taxon>Pseudomonadati</taxon>
        <taxon>Bacteroidota</taxon>
        <taxon>Cytophagia</taxon>
        <taxon>Cytophagales</taxon>
        <taxon>Cytophagaceae</taxon>
        <taxon>Spirosoma</taxon>
    </lineage>
</organism>
<dbReference type="GO" id="GO:0015344">
    <property type="term" value="F:siderophore uptake transmembrane transporter activity"/>
    <property type="evidence" value="ECO:0007669"/>
    <property type="project" value="TreeGrafter"/>
</dbReference>
<evidence type="ECO:0000259" key="11">
    <source>
        <dbReference type="Pfam" id="PF00593"/>
    </source>
</evidence>
<dbReference type="Gene3D" id="2.40.170.20">
    <property type="entry name" value="TonB-dependent receptor, beta-barrel domain"/>
    <property type="match status" value="1"/>
</dbReference>
<keyword evidence="7 10" id="KW-0472">Membrane</keyword>
<keyword evidence="4" id="KW-0812">Transmembrane</keyword>
<dbReference type="RefSeq" id="WP_129602923.1">
    <property type="nucleotide sequence ID" value="NZ_SBLB01000004.1"/>
</dbReference>
<evidence type="ECO:0000256" key="3">
    <source>
        <dbReference type="ARBA" id="ARBA00022452"/>
    </source>
</evidence>
<dbReference type="GO" id="GO:0009279">
    <property type="term" value="C:cell outer membrane"/>
    <property type="evidence" value="ECO:0007669"/>
    <property type="project" value="UniProtKB-SubCell"/>
</dbReference>
<keyword evidence="2" id="KW-0813">Transport</keyword>
<evidence type="ECO:0000256" key="1">
    <source>
        <dbReference type="ARBA" id="ARBA00004571"/>
    </source>
</evidence>
<keyword evidence="9" id="KW-0998">Cell outer membrane</keyword>
<evidence type="ECO:0000256" key="5">
    <source>
        <dbReference type="ARBA" id="ARBA00022729"/>
    </source>
</evidence>
<comment type="subcellular location">
    <subcellularLocation>
        <location evidence="1">Cell outer membrane</location>
        <topology evidence="1">Multi-pass membrane protein</topology>
    </subcellularLocation>
</comment>
<evidence type="ECO:0000256" key="9">
    <source>
        <dbReference type="ARBA" id="ARBA00023237"/>
    </source>
</evidence>
<keyword evidence="5" id="KW-0732">Signal</keyword>
<dbReference type="InterPro" id="IPR008969">
    <property type="entry name" value="CarboxyPept-like_regulatory"/>
</dbReference>
<evidence type="ECO:0000256" key="6">
    <source>
        <dbReference type="ARBA" id="ARBA00023077"/>
    </source>
</evidence>
<dbReference type="Pfam" id="PF13715">
    <property type="entry name" value="CarbopepD_reg_2"/>
    <property type="match status" value="1"/>
</dbReference>
<dbReference type="EMBL" id="SBLB01000004">
    <property type="protein sequence ID" value="RYC69229.1"/>
    <property type="molecule type" value="Genomic_DNA"/>
</dbReference>
<name>A0A4Q2UQZ3_9BACT</name>
<keyword evidence="14" id="KW-1185">Reference proteome</keyword>
<comment type="caution">
    <text evidence="13">The sequence shown here is derived from an EMBL/GenBank/DDBJ whole genome shotgun (WGS) entry which is preliminary data.</text>
</comment>
<protein>
    <submittedName>
        <fullName evidence="13">TonB-dependent receptor</fullName>
    </submittedName>
</protein>
<evidence type="ECO:0000313" key="13">
    <source>
        <dbReference type="EMBL" id="RYC69229.1"/>
    </source>
</evidence>
<dbReference type="Gene3D" id="3.55.50.30">
    <property type="match status" value="1"/>
</dbReference>
<dbReference type="PANTHER" id="PTHR30069:SF29">
    <property type="entry name" value="HEMOGLOBIN AND HEMOGLOBIN-HAPTOGLOBIN-BINDING PROTEIN 1-RELATED"/>
    <property type="match status" value="1"/>
</dbReference>
<dbReference type="InterPro" id="IPR036942">
    <property type="entry name" value="Beta-barrel_TonB_sf"/>
</dbReference>
<gene>
    <name evidence="13" type="ORF">EQG79_17710</name>
</gene>
<dbReference type="InterPro" id="IPR012910">
    <property type="entry name" value="Plug_dom"/>
</dbReference>
<evidence type="ECO:0000256" key="7">
    <source>
        <dbReference type="ARBA" id="ARBA00023136"/>
    </source>
</evidence>
<dbReference type="Gene3D" id="2.170.130.10">
    <property type="entry name" value="TonB-dependent receptor, plug domain"/>
    <property type="match status" value="1"/>
</dbReference>
<dbReference type="PANTHER" id="PTHR30069">
    <property type="entry name" value="TONB-DEPENDENT OUTER MEMBRANE RECEPTOR"/>
    <property type="match status" value="1"/>
</dbReference>
<evidence type="ECO:0000256" key="8">
    <source>
        <dbReference type="ARBA" id="ARBA00023170"/>
    </source>
</evidence>
<dbReference type="Pfam" id="PF07715">
    <property type="entry name" value="Plug"/>
    <property type="match status" value="1"/>
</dbReference>
<dbReference type="Gene3D" id="2.60.40.1120">
    <property type="entry name" value="Carboxypeptidase-like, regulatory domain"/>
    <property type="match status" value="1"/>
</dbReference>
<evidence type="ECO:0000256" key="2">
    <source>
        <dbReference type="ARBA" id="ARBA00022448"/>
    </source>
</evidence>
<evidence type="ECO:0000313" key="14">
    <source>
        <dbReference type="Proteomes" id="UP000290407"/>
    </source>
</evidence>
<keyword evidence="6 10" id="KW-0798">TonB box</keyword>
<evidence type="ECO:0000256" key="4">
    <source>
        <dbReference type="ARBA" id="ARBA00022692"/>
    </source>
</evidence>
<accession>A0A4Q2UQZ3</accession>